<feature type="compositionally biased region" description="Basic and acidic residues" evidence="7">
    <location>
        <begin position="56"/>
        <end position="66"/>
    </location>
</feature>
<dbReference type="GO" id="GO:0003677">
    <property type="term" value="F:DNA binding"/>
    <property type="evidence" value="ECO:0007669"/>
    <property type="project" value="UniProtKB-KW"/>
</dbReference>
<dbReference type="Proteomes" id="UP000247810">
    <property type="component" value="Unassembled WGS sequence"/>
</dbReference>
<dbReference type="SMART" id="SM00066">
    <property type="entry name" value="GAL4"/>
    <property type="match status" value="1"/>
</dbReference>
<evidence type="ECO:0000313" key="10">
    <source>
        <dbReference type="Proteomes" id="UP000247810"/>
    </source>
</evidence>
<feature type="region of interest" description="Disordered" evidence="7">
    <location>
        <begin position="102"/>
        <end position="127"/>
    </location>
</feature>
<dbReference type="Pfam" id="PF00172">
    <property type="entry name" value="Zn_clus"/>
    <property type="match status" value="1"/>
</dbReference>
<dbReference type="GO" id="GO:0005634">
    <property type="term" value="C:nucleus"/>
    <property type="evidence" value="ECO:0007669"/>
    <property type="project" value="UniProtKB-SubCell"/>
</dbReference>
<dbReference type="VEuPathDB" id="FungiDB:BO71DRAFT_389567"/>
<dbReference type="Pfam" id="PF04082">
    <property type="entry name" value="Fungal_trans"/>
    <property type="match status" value="1"/>
</dbReference>
<dbReference type="AlphaFoldDB" id="A0A319DN16"/>
<dbReference type="GO" id="GO:0000981">
    <property type="term" value="F:DNA-binding transcription factor activity, RNA polymerase II-specific"/>
    <property type="evidence" value="ECO:0007669"/>
    <property type="project" value="InterPro"/>
</dbReference>
<dbReference type="CDD" id="cd12148">
    <property type="entry name" value="fungal_TF_MHR"/>
    <property type="match status" value="1"/>
</dbReference>
<evidence type="ECO:0000256" key="3">
    <source>
        <dbReference type="ARBA" id="ARBA00023015"/>
    </source>
</evidence>
<dbReference type="PROSITE" id="PS50048">
    <property type="entry name" value="ZN2_CY6_FUNGAL_2"/>
    <property type="match status" value="1"/>
</dbReference>
<comment type="subcellular location">
    <subcellularLocation>
        <location evidence="1">Nucleus</location>
    </subcellularLocation>
</comment>
<evidence type="ECO:0000256" key="5">
    <source>
        <dbReference type="ARBA" id="ARBA00023163"/>
    </source>
</evidence>
<dbReference type="PANTHER" id="PTHR31001:SF50">
    <property type="entry name" value="ZN(II)2CYS6 TRANSCRIPTION FACTOR (EUROFUNG)"/>
    <property type="match status" value="1"/>
</dbReference>
<dbReference type="InterPro" id="IPR001138">
    <property type="entry name" value="Zn2Cys6_DnaBD"/>
</dbReference>
<dbReference type="InterPro" id="IPR036864">
    <property type="entry name" value="Zn2-C6_fun-type_DNA-bd_sf"/>
</dbReference>
<dbReference type="PROSITE" id="PS00463">
    <property type="entry name" value="ZN2_CY6_FUNGAL_1"/>
    <property type="match status" value="1"/>
</dbReference>
<dbReference type="GO" id="GO:0008270">
    <property type="term" value="F:zinc ion binding"/>
    <property type="evidence" value="ECO:0007669"/>
    <property type="project" value="InterPro"/>
</dbReference>
<reference evidence="9 10" key="1">
    <citation type="submission" date="2018-02" db="EMBL/GenBank/DDBJ databases">
        <title>The genomes of Aspergillus section Nigri reveals drivers in fungal speciation.</title>
        <authorList>
            <consortium name="DOE Joint Genome Institute"/>
            <person name="Vesth T.C."/>
            <person name="Nybo J."/>
            <person name="Theobald S."/>
            <person name="Brandl J."/>
            <person name="Frisvad J.C."/>
            <person name="Nielsen K.F."/>
            <person name="Lyhne E.K."/>
            <person name="Kogle M.E."/>
            <person name="Kuo A."/>
            <person name="Riley R."/>
            <person name="Clum A."/>
            <person name="Nolan M."/>
            <person name="Lipzen A."/>
            <person name="Salamov A."/>
            <person name="Henrissat B."/>
            <person name="Wiebenga A."/>
            <person name="De vries R.P."/>
            <person name="Grigoriev I.V."/>
            <person name="Mortensen U.H."/>
            <person name="Andersen M.R."/>
            <person name="Baker S.E."/>
        </authorList>
    </citation>
    <scope>NUCLEOTIDE SEQUENCE [LARGE SCALE GENOMIC DNA]</scope>
    <source>
        <strain evidence="9 10">CBS 707.79</strain>
    </source>
</reference>
<feature type="compositionally biased region" description="Polar residues" evidence="7">
    <location>
        <begin position="104"/>
        <end position="127"/>
    </location>
</feature>
<keyword evidence="4" id="KW-0238">DNA-binding</keyword>
<accession>A0A319DN16</accession>
<evidence type="ECO:0000259" key="8">
    <source>
        <dbReference type="PROSITE" id="PS50048"/>
    </source>
</evidence>
<keyword evidence="6" id="KW-0539">Nucleus</keyword>
<dbReference type="OrthoDB" id="3989227at2759"/>
<feature type="domain" description="Zn(2)-C6 fungal-type" evidence="8">
    <location>
        <begin position="21"/>
        <end position="50"/>
    </location>
</feature>
<keyword evidence="5" id="KW-0804">Transcription</keyword>
<dbReference type="InterPro" id="IPR007219">
    <property type="entry name" value="XnlR_reg_dom"/>
</dbReference>
<organism evidence="9 10">
    <name type="scientific">Aspergillus ellipticus CBS 707.79</name>
    <dbReference type="NCBI Taxonomy" id="1448320"/>
    <lineage>
        <taxon>Eukaryota</taxon>
        <taxon>Fungi</taxon>
        <taxon>Dikarya</taxon>
        <taxon>Ascomycota</taxon>
        <taxon>Pezizomycotina</taxon>
        <taxon>Eurotiomycetes</taxon>
        <taxon>Eurotiomycetidae</taxon>
        <taxon>Eurotiales</taxon>
        <taxon>Aspergillaceae</taxon>
        <taxon>Aspergillus</taxon>
        <taxon>Aspergillus subgen. Circumdati</taxon>
    </lineage>
</organism>
<evidence type="ECO:0000256" key="4">
    <source>
        <dbReference type="ARBA" id="ARBA00023125"/>
    </source>
</evidence>
<dbReference type="GO" id="GO:0009893">
    <property type="term" value="P:positive regulation of metabolic process"/>
    <property type="evidence" value="ECO:0007669"/>
    <property type="project" value="UniProtKB-ARBA"/>
</dbReference>
<dbReference type="STRING" id="1448320.A0A319DN16"/>
<dbReference type="Gene3D" id="4.10.240.10">
    <property type="entry name" value="Zn(2)-C6 fungal-type DNA-binding domain"/>
    <property type="match status" value="1"/>
</dbReference>
<gene>
    <name evidence="9" type="ORF">BO71DRAFT_389567</name>
</gene>
<feature type="region of interest" description="Disordered" evidence="7">
    <location>
        <begin position="47"/>
        <end position="80"/>
    </location>
</feature>
<keyword evidence="2" id="KW-0479">Metal-binding</keyword>
<evidence type="ECO:0000313" key="9">
    <source>
        <dbReference type="EMBL" id="PYH89488.1"/>
    </source>
</evidence>
<name>A0A319DN16_9EURO</name>
<dbReference type="SMART" id="SM00906">
    <property type="entry name" value="Fungal_trans"/>
    <property type="match status" value="1"/>
</dbReference>
<dbReference type="SUPFAM" id="SSF57701">
    <property type="entry name" value="Zn2/Cys6 DNA-binding domain"/>
    <property type="match status" value="1"/>
</dbReference>
<sequence>MSPTGPENGATAPVGPVKPRSCLVCRQRKVRCDKQSPCSNCRRGKVACVSPAASDRPPRWARRLDPPPHPGGVSTGKGDSIGVDQLRERLHSLESLVQELRGQLGSSPPNSNQGDQASDTLSSRAGTNSVQTQFGRLVLQGDSHSRYVSGGFWSRVNDELNGLKVSTNDLVHDDSDSADDEAPPAHPFSLSEVDRTATERHAFLFGLNLHPSTPNLRELHPLPSQIPFLLETFTENINAFLALVHMPTVSKVVRDWRSSGMKSLTTSNEALLFSIYYATIASMEEEDVMTNFGASKSDLNLKYRTGLEHALAKSDFLNAPDLVLVQAFTIFLFLSRRYDSPRFIWMMTGFVIRMAHYLGLQRDGANFPNFTPYEVEIRRRAWWGVCLLDIRASEDQGTDLTITPGSFDTKLPLNINDADISPETKVPPPERQGMTDMSIPRLSAQMTTIMRQMTVRGMDDGVAGMQAQSQLVDELYHTLDKEYLQHTATEKSPPIVAWVAVHLIRMVMAKMTLIVFLPVLFASPSGDLSDAIRTKLLGAATEVAEYNHALNAEPSGRHLRWLYQTCTHWHAIVYILIEIARRPWSAAVERAWIALHSPWLIPPAPSPIATHLRIWVPLRKLMEKARRHRETQIQRLQRDPEAVEFLEKVDRETIPIPSSPGLLEEVISSSPGEAYRHRWQQLVAPRPDPISTRAETTTGHTNPTLHNQTINPNLMTNTITPPTTVEPLQDPSATLSGYALDFNPASWPPTEDLFQGLDIDWSDANMDPDGDMDWHGWIESAKGMQ</sequence>
<evidence type="ECO:0000256" key="1">
    <source>
        <dbReference type="ARBA" id="ARBA00004123"/>
    </source>
</evidence>
<evidence type="ECO:0000256" key="6">
    <source>
        <dbReference type="ARBA" id="ARBA00023242"/>
    </source>
</evidence>
<keyword evidence="10" id="KW-1185">Reference proteome</keyword>
<evidence type="ECO:0000256" key="2">
    <source>
        <dbReference type="ARBA" id="ARBA00022723"/>
    </source>
</evidence>
<protein>
    <recommendedName>
        <fullName evidence="8">Zn(2)-C6 fungal-type domain-containing protein</fullName>
    </recommendedName>
</protein>
<dbReference type="CDD" id="cd00067">
    <property type="entry name" value="GAL4"/>
    <property type="match status" value="1"/>
</dbReference>
<evidence type="ECO:0000256" key="7">
    <source>
        <dbReference type="SAM" id="MobiDB-lite"/>
    </source>
</evidence>
<dbReference type="PANTHER" id="PTHR31001">
    <property type="entry name" value="UNCHARACTERIZED TRANSCRIPTIONAL REGULATORY PROTEIN"/>
    <property type="match status" value="1"/>
</dbReference>
<dbReference type="GO" id="GO:0006351">
    <property type="term" value="P:DNA-templated transcription"/>
    <property type="evidence" value="ECO:0007669"/>
    <property type="project" value="InterPro"/>
</dbReference>
<dbReference type="InterPro" id="IPR050613">
    <property type="entry name" value="Sec_Metabolite_Reg"/>
</dbReference>
<keyword evidence="3" id="KW-0805">Transcription regulation</keyword>
<dbReference type="EMBL" id="KZ826027">
    <property type="protein sequence ID" value="PYH89488.1"/>
    <property type="molecule type" value="Genomic_DNA"/>
</dbReference>
<proteinExistence type="predicted"/>